<protein>
    <submittedName>
        <fullName evidence="5">CopY/TcrY family copper transport repressor</fullName>
    </submittedName>
</protein>
<gene>
    <name evidence="5" type="ORF">R4146_01650</name>
</gene>
<evidence type="ECO:0000313" key="5">
    <source>
        <dbReference type="EMBL" id="MEJ6399886.1"/>
    </source>
</evidence>
<sequence length="147" mass="16782">MSAPTSITNSEWSVMRIVWTLKQCTSHQIIDELAHQNDWKPSTVKTLITRLKNKDYLNVDKQGNGYIYSPKVSEKDAMNAVSINLFDNMCEMKVGNEIGTIIDHFAISKDDIQMLMDKLAEKQKTAPDKVKCNCLDNQYMKCGDDMK</sequence>
<accession>A0ABU8SJ03</accession>
<dbReference type="InterPro" id="IPR036388">
    <property type="entry name" value="WH-like_DNA-bd_sf"/>
</dbReference>
<dbReference type="SUPFAM" id="SSF46785">
    <property type="entry name" value="Winged helix' DNA-binding domain"/>
    <property type="match status" value="1"/>
</dbReference>
<keyword evidence="3" id="KW-0238">DNA-binding</keyword>
<keyword evidence="2" id="KW-0805">Transcription regulation</keyword>
<dbReference type="InterPro" id="IPR036390">
    <property type="entry name" value="WH_DNA-bd_sf"/>
</dbReference>
<dbReference type="Pfam" id="PF03965">
    <property type="entry name" value="Penicillinase_R"/>
    <property type="match status" value="1"/>
</dbReference>
<keyword evidence="6" id="KW-1185">Reference proteome</keyword>
<evidence type="ECO:0000313" key="6">
    <source>
        <dbReference type="Proteomes" id="UP001370590"/>
    </source>
</evidence>
<keyword evidence="4" id="KW-0804">Transcription</keyword>
<comment type="similarity">
    <text evidence="1">Belongs to the BlaI transcriptional regulatory family.</text>
</comment>
<evidence type="ECO:0000256" key="2">
    <source>
        <dbReference type="ARBA" id="ARBA00023015"/>
    </source>
</evidence>
<organism evidence="5 6">
    <name type="scientific">Nicoliella lavandulae</name>
    <dbReference type="NCBI Taxonomy" id="3082954"/>
    <lineage>
        <taxon>Bacteria</taxon>
        <taxon>Bacillati</taxon>
        <taxon>Bacillota</taxon>
        <taxon>Bacilli</taxon>
        <taxon>Lactobacillales</taxon>
        <taxon>Lactobacillaceae</taxon>
        <taxon>Nicoliella</taxon>
    </lineage>
</organism>
<comment type="caution">
    <text evidence="5">The sequence shown here is derived from an EMBL/GenBank/DDBJ whole genome shotgun (WGS) entry which is preliminary data.</text>
</comment>
<proteinExistence type="inferred from homology"/>
<evidence type="ECO:0000256" key="1">
    <source>
        <dbReference type="ARBA" id="ARBA00011046"/>
    </source>
</evidence>
<dbReference type="InterPro" id="IPR005650">
    <property type="entry name" value="BlaI_family"/>
</dbReference>
<dbReference type="NCBIfam" id="TIGR02698">
    <property type="entry name" value="CopY_TcrY"/>
    <property type="match status" value="1"/>
</dbReference>
<dbReference type="RefSeq" id="WP_339959720.1">
    <property type="nucleotide sequence ID" value="NZ_JAWMWH010000001.1"/>
</dbReference>
<evidence type="ECO:0000256" key="3">
    <source>
        <dbReference type="ARBA" id="ARBA00023125"/>
    </source>
</evidence>
<dbReference type="EMBL" id="JAWMWH010000001">
    <property type="protein sequence ID" value="MEJ6399886.1"/>
    <property type="molecule type" value="Genomic_DNA"/>
</dbReference>
<reference evidence="5 6" key="1">
    <citation type="submission" date="2023-10" db="EMBL/GenBank/DDBJ databases">
        <title>Nicoliella lavandulae sp. nov. isolated from Lavandula angustifolia flowers.</title>
        <authorList>
            <person name="Alcantara C."/>
            <person name="Zuniga M."/>
            <person name="Landete J.M."/>
            <person name="Monedero V."/>
        </authorList>
    </citation>
    <scope>NUCLEOTIDE SEQUENCE [LARGE SCALE GENOMIC DNA]</scope>
    <source>
        <strain evidence="5 6">Es01</strain>
    </source>
</reference>
<name>A0ABU8SJ03_9LACO</name>
<dbReference type="InterPro" id="IPR014071">
    <property type="entry name" value="Cu_transp_CopY/TcrY"/>
</dbReference>
<dbReference type="Gene3D" id="1.10.10.10">
    <property type="entry name" value="Winged helix-like DNA-binding domain superfamily/Winged helix DNA-binding domain"/>
    <property type="match status" value="1"/>
</dbReference>
<evidence type="ECO:0000256" key="4">
    <source>
        <dbReference type="ARBA" id="ARBA00023163"/>
    </source>
</evidence>
<dbReference type="PIRSF" id="PIRSF019455">
    <property type="entry name" value="CopR_AtkY"/>
    <property type="match status" value="1"/>
</dbReference>
<dbReference type="Proteomes" id="UP001370590">
    <property type="component" value="Unassembled WGS sequence"/>
</dbReference>